<dbReference type="Pfam" id="PF00665">
    <property type="entry name" value="rve"/>
    <property type="match status" value="1"/>
</dbReference>
<dbReference type="PANTHER" id="PTHR46889:SF5">
    <property type="entry name" value="INTEGRASE PROTEIN"/>
    <property type="match status" value="1"/>
</dbReference>
<dbReference type="OrthoDB" id="936265at2"/>
<dbReference type="GO" id="GO:0003676">
    <property type="term" value="F:nucleic acid binding"/>
    <property type="evidence" value="ECO:0007669"/>
    <property type="project" value="InterPro"/>
</dbReference>
<evidence type="ECO:0000259" key="1">
    <source>
        <dbReference type="PROSITE" id="PS50994"/>
    </source>
</evidence>
<dbReference type="InterPro" id="IPR048020">
    <property type="entry name" value="Transpos_IS3"/>
</dbReference>
<dbReference type="SUPFAM" id="SSF53098">
    <property type="entry name" value="Ribonuclease H-like"/>
    <property type="match status" value="1"/>
</dbReference>
<protein>
    <submittedName>
        <fullName evidence="2">IS3 family transposase</fullName>
    </submittedName>
</protein>
<dbReference type="PROSITE" id="PS50994">
    <property type="entry name" value="INTEGRASE"/>
    <property type="match status" value="1"/>
</dbReference>
<dbReference type="NCBIfam" id="NF033516">
    <property type="entry name" value="transpos_IS3"/>
    <property type="match status" value="1"/>
</dbReference>
<dbReference type="Gene3D" id="3.30.420.10">
    <property type="entry name" value="Ribonuclease H-like superfamily/Ribonuclease H"/>
    <property type="match status" value="1"/>
</dbReference>
<keyword evidence="3" id="KW-1185">Reference proteome</keyword>
<dbReference type="GO" id="GO:0015074">
    <property type="term" value="P:DNA integration"/>
    <property type="evidence" value="ECO:0007669"/>
    <property type="project" value="InterPro"/>
</dbReference>
<gene>
    <name evidence="2" type="ORF">DDQ68_03865</name>
</gene>
<sequence>MHLVADIREDLPRLGTRKLYFRLLPQLGEHAPRVGRDYLFALLAAHGLLIRRRKRRVVTTQTCLPLFRRPNLIEHLTVSRAEQVWVSDITYVRLLSGWSYLSLITDLYSHKIVGACLHPDLSVRGTLSALHQALAARIQPHRPLIHHSDRGLQYAAREYVGLLESHGVALSMTQNGDPYENAVAERVNGILKDEFGLGDVLPGFAQADALVGRAVRAYNELRPHGSCDFLTPNQAHEQEGPLVRRWKNYYQPVAIPAPT</sequence>
<accession>A0A2Z3GM65</accession>
<dbReference type="AlphaFoldDB" id="A0A2Z3GM65"/>
<dbReference type="KEGG" id="hnv:DDQ68_03865"/>
<dbReference type="Proteomes" id="UP000245999">
    <property type="component" value="Chromosome"/>
</dbReference>
<evidence type="ECO:0000313" key="3">
    <source>
        <dbReference type="Proteomes" id="UP000245999"/>
    </source>
</evidence>
<reference evidence="3" key="1">
    <citation type="submission" date="2018-04" db="EMBL/GenBank/DDBJ databases">
        <title>Complete genome of Antarctic heterotrophic bacterium Hymenobacter nivis.</title>
        <authorList>
            <person name="Terashima M."/>
        </authorList>
    </citation>
    <scope>NUCLEOTIDE SEQUENCE [LARGE SCALE GENOMIC DNA]</scope>
    <source>
        <strain evidence="3">NBRC 111535</strain>
    </source>
</reference>
<name>A0A2Z3GM65_9BACT</name>
<feature type="domain" description="Integrase catalytic" evidence="1">
    <location>
        <begin position="66"/>
        <end position="240"/>
    </location>
</feature>
<dbReference type="InterPro" id="IPR012337">
    <property type="entry name" value="RNaseH-like_sf"/>
</dbReference>
<dbReference type="InterPro" id="IPR001584">
    <property type="entry name" value="Integrase_cat-core"/>
</dbReference>
<proteinExistence type="predicted"/>
<dbReference type="InterPro" id="IPR050900">
    <property type="entry name" value="Transposase_IS3/IS150/IS904"/>
</dbReference>
<evidence type="ECO:0000313" key="2">
    <source>
        <dbReference type="EMBL" id="AWM32005.1"/>
    </source>
</evidence>
<dbReference type="EMBL" id="CP029145">
    <property type="protein sequence ID" value="AWM32005.1"/>
    <property type="molecule type" value="Genomic_DNA"/>
</dbReference>
<dbReference type="InterPro" id="IPR036397">
    <property type="entry name" value="RNaseH_sf"/>
</dbReference>
<dbReference type="PANTHER" id="PTHR46889">
    <property type="entry name" value="TRANSPOSASE INSF FOR INSERTION SEQUENCE IS3B-RELATED"/>
    <property type="match status" value="1"/>
</dbReference>
<organism evidence="2 3">
    <name type="scientific">Hymenobacter nivis</name>
    <dbReference type="NCBI Taxonomy" id="1850093"/>
    <lineage>
        <taxon>Bacteria</taxon>
        <taxon>Pseudomonadati</taxon>
        <taxon>Bacteroidota</taxon>
        <taxon>Cytophagia</taxon>
        <taxon>Cytophagales</taxon>
        <taxon>Hymenobacteraceae</taxon>
        <taxon>Hymenobacter</taxon>
    </lineage>
</organism>